<protein>
    <submittedName>
        <fullName evidence="2">Unannotated protein</fullName>
    </submittedName>
</protein>
<gene>
    <name evidence="2" type="ORF">UFOPK3674_00011</name>
</gene>
<dbReference type="PROSITE" id="PS51120">
    <property type="entry name" value="LDLRB"/>
    <property type="match status" value="1"/>
</dbReference>
<reference evidence="2" key="1">
    <citation type="submission" date="2020-05" db="EMBL/GenBank/DDBJ databases">
        <authorList>
            <person name="Chiriac C."/>
            <person name="Salcher M."/>
            <person name="Ghai R."/>
            <person name="Kavagutti S V."/>
        </authorList>
    </citation>
    <scope>NUCLEOTIDE SEQUENCE</scope>
</reference>
<dbReference type="InterPro" id="IPR000033">
    <property type="entry name" value="LDLR_classB_rpt"/>
</dbReference>
<name>A0A6J7GVS9_9ZZZZ</name>
<organism evidence="2">
    <name type="scientific">freshwater metagenome</name>
    <dbReference type="NCBI Taxonomy" id="449393"/>
    <lineage>
        <taxon>unclassified sequences</taxon>
        <taxon>metagenomes</taxon>
        <taxon>ecological metagenomes</taxon>
    </lineage>
</organism>
<dbReference type="InterPro" id="IPR050778">
    <property type="entry name" value="Cueball_EGF_LRP_Nidogen"/>
</dbReference>
<accession>A0A6J7GVS9</accession>
<dbReference type="PANTHER" id="PTHR46513">
    <property type="entry name" value="VITELLOGENIN RECEPTOR-LIKE PROTEIN-RELATED-RELATED"/>
    <property type="match status" value="1"/>
</dbReference>
<dbReference type="InterPro" id="IPR011042">
    <property type="entry name" value="6-blade_b-propeller_TolB-like"/>
</dbReference>
<dbReference type="EMBL" id="CAFBMX010000001">
    <property type="protein sequence ID" value="CAB4912607.1"/>
    <property type="molecule type" value="Genomic_DNA"/>
</dbReference>
<feature type="compositionally biased region" description="Basic and acidic residues" evidence="1">
    <location>
        <begin position="171"/>
        <end position="199"/>
    </location>
</feature>
<dbReference type="PANTHER" id="PTHR46513:SF44">
    <property type="entry name" value="LDL RECEPTOR RELATED PROTEIN 4"/>
    <property type="match status" value="1"/>
</dbReference>
<sequence length="199" mass="21414">MLIRRLRPALLAASLILMLPVASAYAENLVVWGSSSAISVAPTAGGTSGKNIFTSATTNVGYPFGTAVDPSTGKIYWINSSDGTLYTGNLGGTGTPTMITDQGISNPYGLALDPLTQRLYWANDGTYDIRWITTDGTTGGILYGESGTPQASTPHAPVVDPAHNRIYWANKLRDGPQRRHDRLRETRRDRRRGPDHVAG</sequence>
<dbReference type="SUPFAM" id="SSF63825">
    <property type="entry name" value="YWTD domain"/>
    <property type="match status" value="1"/>
</dbReference>
<dbReference type="AlphaFoldDB" id="A0A6J7GVS9"/>
<dbReference type="SMART" id="SM00135">
    <property type="entry name" value="LY"/>
    <property type="match status" value="3"/>
</dbReference>
<feature type="region of interest" description="Disordered" evidence="1">
    <location>
        <begin position="169"/>
        <end position="199"/>
    </location>
</feature>
<dbReference type="Gene3D" id="2.120.10.30">
    <property type="entry name" value="TolB, C-terminal domain"/>
    <property type="match status" value="1"/>
</dbReference>
<proteinExistence type="predicted"/>
<evidence type="ECO:0000313" key="2">
    <source>
        <dbReference type="EMBL" id="CAB4912607.1"/>
    </source>
</evidence>
<evidence type="ECO:0000256" key="1">
    <source>
        <dbReference type="SAM" id="MobiDB-lite"/>
    </source>
</evidence>